<dbReference type="SUPFAM" id="SSF51735">
    <property type="entry name" value="NAD(P)-binding Rossmann-fold domains"/>
    <property type="match status" value="1"/>
</dbReference>
<dbReference type="RefSeq" id="WP_198109323.1">
    <property type="nucleotide sequence ID" value="NZ_JAEDAK010000001.1"/>
</dbReference>
<evidence type="ECO:0000256" key="1">
    <source>
        <dbReference type="ARBA" id="ARBA00022857"/>
    </source>
</evidence>
<dbReference type="CDD" id="cd05276">
    <property type="entry name" value="p53_inducible_oxidoreductase"/>
    <property type="match status" value="1"/>
</dbReference>
<dbReference type="NCBIfam" id="TIGR02824">
    <property type="entry name" value="quinone_pig3"/>
    <property type="match status" value="1"/>
</dbReference>
<dbReference type="Gene3D" id="3.40.50.720">
    <property type="entry name" value="NAD(P)-binding Rossmann-like Domain"/>
    <property type="match status" value="1"/>
</dbReference>
<keyword evidence="2" id="KW-0560">Oxidoreductase</keyword>
<dbReference type="GO" id="GO:0016651">
    <property type="term" value="F:oxidoreductase activity, acting on NAD(P)H"/>
    <property type="evidence" value="ECO:0007669"/>
    <property type="project" value="TreeGrafter"/>
</dbReference>
<dbReference type="InterPro" id="IPR020843">
    <property type="entry name" value="ER"/>
</dbReference>
<evidence type="ECO:0000259" key="4">
    <source>
        <dbReference type="SMART" id="SM00829"/>
    </source>
</evidence>
<feature type="region of interest" description="Disordered" evidence="3">
    <location>
        <begin position="1"/>
        <end position="20"/>
    </location>
</feature>
<protein>
    <submittedName>
        <fullName evidence="5">NAD(P)H-quinone oxidoreductase</fullName>
    </submittedName>
</protein>
<dbReference type="AlphaFoldDB" id="A0A931IXU9"/>
<dbReference type="PANTHER" id="PTHR48106">
    <property type="entry name" value="QUINONE OXIDOREDUCTASE PIG3-RELATED"/>
    <property type="match status" value="1"/>
</dbReference>
<dbReference type="Pfam" id="PF08240">
    <property type="entry name" value="ADH_N"/>
    <property type="match status" value="1"/>
</dbReference>
<reference evidence="5" key="1">
    <citation type="submission" date="2020-12" db="EMBL/GenBank/DDBJ databases">
        <title>The genome sequence of Inhella sp. 1Y17.</title>
        <authorList>
            <person name="Liu Y."/>
        </authorList>
    </citation>
    <scope>NUCLEOTIDE SEQUENCE</scope>
    <source>
        <strain evidence="5">1Y17</strain>
    </source>
</reference>
<evidence type="ECO:0000256" key="2">
    <source>
        <dbReference type="ARBA" id="ARBA00023002"/>
    </source>
</evidence>
<dbReference type="EMBL" id="JAEDAK010000001">
    <property type="protein sequence ID" value="MBH9575724.1"/>
    <property type="molecule type" value="Genomic_DNA"/>
</dbReference>
<gene>
    <name evidence="5" type="ORF">I7X39_02290</name>
</gene>
<evidence type="ECO:0000256" key="3">
    <source>
        <dbReference type="SAM" id="MobiDB-lite"/>
    </source>
</evidence>
<evidence type="ECO:0000313" key="5">
    <source>
        <dbReference type="EMBL" id="MBH9575724.1"/>
    </source>
</evidence>
<proteinExistence type="predicted"/>
<dbReference type="Gene3D" id="3.90.180.10">
    <property type="entry name" value="Medium-chain alcohol dehydrogenases, catalytic domain"/>
    <property type="match status" value="1"/>
</dbReference>
<sequence length="331" mass="34436">MRGIGFAQPGGPEVLTLGEHPEPQAGAGECQIRVVASGVNRPDVLQRKGLYPPPPGVSLLPGLEVAGFIESGDADALQAAGLSLGDAVCALVAGGGYAERCVAPIAQCLPVPKGWSLVEAAGLPETCFTVWSNLFDQGGLRAGDRVLIHGGSSGIGVSAIQLAKAFGAQVWVTVGHADKAKACLSLGADGAINYREQDFVAEGLRATQGRGFDLILDMVAGPYIARNQQVLAEEGRLLVIAVQGGTKAELDAGVLLRKRQRISGNTLRSRPLAFKAAIGAQLRAKVWPLLAQGVVRPVIHRVWPAAQAAEAHRELEAGAHVGKLVLSWQGD</sequence>
<dbReference type="InterPro" id="IPR011032">
    <property type="entry name" value="GroES-like_sf"/>
</dbReference>
<dbReference type="GO" id="GO:0070402">
    <property type="term" value="F:NADPH binding"/>
    <property type="evidence" value="ECO:0007669"/>
    <property type="project" value="TreeGrafter"/>
</dbReference>
<evidence type="ECO:0000313" key="6">
    <source>
        <dbReference type="Proteomes" id="UP000613266"/>
    </source>
</evidence>
<feature type="domain" description="Enoyl reductase (ER)" evidence="4">
    <location>
        <begin position="10"/>
        <end position="326"/>
    </location>
</feature>
<dbReference type="PANTHER" id="PTHR48106:SF8">
    <property type="entry name" value="OS02G0805600 PROTEIN"/>
    <property type="match status" value="1"/>
</dbReference>
<organism evidence="5 6">
    <name type="scientific">Inhella proteolytica</name>
    <dbReference type="NCBI Taxonomy" id="2795029"/>
    <lineage>
        <taxon>Bacteria</taxon>
        <taxon>Pseudomonadati</taxon>
        <taxon>Pseudomonadota</taxon>
        <taxon>Betaproteobacteria</taxon>
        <taxon>Burkholderiales</taxon>
        <taxon>Sphaerotilaceae</taxon>
        <taxon>Inhella</taxon>
    </lineage>
</organism>
<name>A0A931IXU9_9BURK</name>
<dbReference type="InterPro" id="IPR036291">
    <property type="entry name" value="NAD(P)-bd_dom_sf"/>
</dbReference>
<dbReference type="Pfam" id="PF13602">
    <property type="entry name" value="ADH_zinc_N_2"/>
    <property type="match status" value="1"/>
</dbReference>
<dbReference type="SUPFAM" id="SSF50129">
    <property type="entry name" value="GroES-like"/>
    <property type="match status" value="1"/>
</dbReference>
<dbReference type="InterPro" id="IPR014189">
    <property type="entry name" value="Quinone_OxRdtase_PIG3"/>
</dbReference>
<keyword evidence="6" id="KW-1185">Reference proteome</keyword>
<dbReference type="InterPro" id="IPR013154">
    <property type="entry name" value="ADH-like_N"/>
</dbReference>
<comment type="caution">
    <text evidence="5">The sequence shown here is derived from an EMBL/GenBank/DDBJ whole genome shotgun (WGS) entry which is preliminary data.</text>
</comment>
<dbReference type="Proteomes" id="UP000613266">
    <property type="component" value="Unassembled WGS sequence"/>
</dbReference>
<dbReference type="SMART" id="SM00829">
    <property type="entry name" value="PKS_ER"/>
    <property type="match status" value="1"/>
</dbReference>
<accession>A0A931IXU9</accession>
<keyword evidence="1" id="KW-0521">NADP</keyword>